<organism evidence="2 3">
    <name type="scientific">Rickenella mellea</name>
    <dbReference type="NCBI Taxonomy" id="50990"/>
    <lineage>
        <taxon>Eukaryota</taxon>
        <taxon>Fungi</taxon>
        <taxon>Dikarya</taxon>
        <taxon>Basidiomycota</taxon>
        <taxon>Agaricomycotina</taxon>
        <taxon>Agaricomycetes</taxon>
        <taxon>Hymenochaetales</taxon>
        <taxon>Rickenellaceae</taxon>
        <taxon>Rickenella</taxon>
    </lineage>
</organism>
<accession>A0A4Y7PUS7</accession>
<keyword evidence="3" id="KW-1185">Reference proteome</keyword>
<gene>
    <name evidence="2" type="ORF">BD410DRAFT_806356</name>
</gene>
<evidence type="ECO:0000256" key="1">
    <source>
        <dbReference type="SAM" id="MobiDB-lite"/>
    </source>
</evidence>
<feature type="compositionally biased region" description="Polar residues" evidence="1">
    <location>
        <begin position="1"/>
        <end position="14"/>
    </location>
</feature>
<evidence type="ECO:0000313" key="3">
    <source>
        <dbReference type="Proteomes" id="UP000294933"/>
    </source>
</evidence>
<evidence type="ECO:0000313" key="2">
    <source>
        <dbReference type="EMBL" id="TDL18632.1"/>
    </source>
</evidence>
<reference evidence="2 3" key="1">
    <citation type="submission" date="2018-06" db="EMBL/GenBank/DDBJ databases">
        <title>A transcriptomic atlas of mushroom development highlights an independent origin of complex multicellularity.</title>
        <authorList>
            <consortium name="DOE Joint Genome Institute"/>
            <person name="Krizsan K."/>
            <person name="Almasi E."/>
            <person name="Merenyi Z."/>
            <person name="Sahu N."/>
            <person name="Viragh M."/>
            <person name="Koszo T."/>
            <person name="Mondo S."/>
            <person name="Kiss B."/>
            <person name="Balint B."/>
            <person name="Kues U."/>
            <person name="Barry K."/>
            <person name="Hegedus J.C."/>
            <person name="Henrissat B."/>
            <person name="Johnson J."/>
            <person name="Lipzen A."/>
            <person name="Ohm R."/>
            <person name="Nagy I."/>
            <person name="Pangilinan J."/>
            <person name="Yan J."/>
            <person name="Xiong Y."/>
            <person name="Grigoriev I.V."/>
            <person name="Hibbett D.S."/>
            <person name="Nagy L.G."/>
        </authorList>
    </citation>
    <scope>NUCLEOTIDE SEQUENCE [LARGE SCALE GENOMIC DNA]</scope>
    <source>
        <strain evidence="2 3">SZMC22713</strain>
    </source>
</reference>
<dbReference type="AlphaFoldDB" id="A0A4Y7PUS7"/>
<dbReference type="EMBL" id="ML170205">
    <property type="protein sequence ID" value="TDL18632.1"/>
    <property type="molecule type" value="Genomic_DNA"/>
</dbReference>
<name>A0A4Y7PUS7_9AGAM</name>
<dbReference type="Proteomes" id="UP000294933">
    <property type="component" value="Unassembled WGS sequence"/>
</dbReference>
<protein>
    <submittedName>
        <fullName evidence="2">Uncharacterized protein</fullName>
    </submittedName>
</protein>
<sequence>MPLTTVAISETTGGQEKRLNTNRSLPSERFDSRDTTSPSISVGSTFSFTHVLPHERASAYVTYDEGQCRVGPRGECPVRESNSTEGTQNRSVVMQIRRKPFEERCRNKVQSKEVQGGHLTVVAFDGIRFQFRAQELTLIVRLEFPISLVRGGTWTTWSKVAVRLLAEHVHELFGMDDQAKHRLCT</sequence>
<feature type="region of interest" description="Disordered" evidence="1">
    <location>
        <begin position="1"/>
        <end position="39"/>
    </location>
</feature>
<proteinExistence type="predicted"/>
<dbReference type="VEuPathDB" id="FungiDB:BD410DRAFT_806356"/>